<comment type="catalytic activity">
    <reaction evidence="10">
        <text>ITP + H2O = IMP + diphosphate + H(+)</text>
        <dbReference type="Rhea" id="RHEA:29399"/>
        <dbReference type="ChEBI" id="CHEBI:15377"/>
        <dbReference type="ChEBI" id="CHEBI:15378"/>
        <dbReference type="ChEBI" id="CHEBI:33019"/>
        <dbReference type="ChEBI" id="CHEBI:58053"/>
        <dbReference type="ChEBI" id="CHEBI:61402"/>
        <dbReference type="EC" id="3.6.1.66"/>
    </reaction>
</comment>
<protein>
    <recommendedName>
        <fullName evidence="10">dITP/XTP pyrophosphatase</fullName>
        <ecNumber evidence="10">3.6.1.66</ecNumber>
    </recommendedName>
    <alternativeName>
        <fullName evidence="10">Non-canonical purine NTP pyrophosphatase</fullName>
    </alternativeName>
    <alternativeName>
        <fullName evidence="10">Non-standard purine NTP pyrophosphatase</fullName>
    </alternativeName>
    <alternativeName>
        <fullName evidence="10">Nucleoside-triphosphate diphosphatase</fullName>
    </alternativeName>
    <alternativeName>
        <fullName evidence="10">Nucleoside-triphosphate pyrophosphatase</fullName>
        <shortName evidence="10">NTPase</shortName>
    </alternativeName>
</protein>
<comment type="catalytic activity">
    <reaction evidence="8 10">
        <text>dITP + H2O = dIMP + diphosphate + H(+)</text>
        <dbReference type="Rhea" id="RHEA:28342"/>
        <dbReference type="ChEBI" id="CHEBI:15377"/>
        <dbReference type="ChEBI" id="CHEBI:15378"/>
        <dbReference type="ChEBI" id="CHEBI:33019"/>
        <dbReference type="ChEBI" id="CHEBI:61194"/>
        <dbReference type="ChEBI" id="CHEBI:61382"/>
        <dbReference type="EC" id="3.6.1.66"/>
    </reaction>
</comment>
<dbReference type="AlphaFoldDB" id="A0A1T4QP26"/>
<dbReference type="PANTHER" id="PTHR11067">
    <property type="entry name" value="INOSINE TRIPHOSPHATE PYROPHOSPHATASE/HAM1 PROTEIN"/>
    <property type="match status" value="1"/>
</dbReference>
<dbReference type="CDD" id="cd00515">
    <property type="entry name" value="HAM1"/>
    <property type="match status" value="1"/>
</dbReference>
<dbReference type="GO" id="GO:0035870">
    <property type="term" value="F:dITP diphosphatase activity"/>
    <property type="evidence" value="ECO:0007669"/>
    <property type="project" value="UniProtKB-UniRule"/>
</dbReference>
<dbReference type="GO" id="GO:0009117">
    <property type="term" value="P:nucleotide metabolic process"/>
    <property type="evidence" value="ECO:0007669"/>
    <property type="project" value="UniProtKB-KW"/>
</dbReference>
<keyword evidence="13" id="KW-1185">Reference proteome</keyword>
<comment type="similarity">
    <text evidence="1 10 11">Belongs to the HAM1 NTPase family.</text>
</comment>
<comment type="function">
    <text evidence="10">Pyrophosphatase that catalyzes the hydrolysis of nucleoside triphosphates to their monophosphate derivatives, with a high preference for the non-canonical purine nucleotides XTP (xanthosine triphosphate), dITP (deoxyinosine triphosphate) and ITP. Seems to function as a house-cleaning enzyme that removes non-canonical purine nucleotides from the nucleotide pool, thus preventing their incorporation into DNA/RNA and avoiding chromosomal lesions.</text>
</comment>
<evidence type="ECO:0000256" key="11">
    <source>
        <dbReference type="RuleBase" id="RU003781"/>
    </source>
</evidence>
<dbReference type="Gene3D" id="3.90.950.10">
    <property type="match status" value="1"/>
</dbReference>
<dbReference type="RefSeq" id="WP_085935036.1">
    <property type="nucleotide sequence ID" value="NZ_FUWJ01000003.1"/>
</dbReference>
<dbReference type="InterPro" id="IPR029001">
    <property type="entry name" value="ITPase-like_fam"/>
</dbReference>
<dbReference type="GO" id="GO:0005829">
    <property type="term" value="C:cytosol"/>
    <property type="evidence" value="ECO:0007669"/>
    <property type="project" value="TreeGrafter"/>
</dbReference>
<dbReference type="GO" id="GO:0036220">
    <property type="term" value="F:ITP diphosphatase activity"/>
    <property type="evidence" value="ECO:0007669"/>
    <property type="project" value="UniProtKB-UniRule"/>
</dbReference>
<dbReference type="EC" id="3.6.1.66" evidence="10"/>
<keyword evidence="6 10" id="KW-0460">Magnesium</keyword>
<accession>A0A1T4QP26</accession>
<comment type="cofactor">
    <cofactor evidence="10">
        <name>Mg(2+)</name>
        <dbReference type="ChEBI" id="CHEBI:18420"/>
    </cofactor>
    <text evidence="10">Binds 1 Mg(2+) ion per subunit.</text>
</comment>
<evidence type="ECO:0000256" key="9">
    <source>
        <dbReference type="ARBA" id="ARBA00052017"/>
    </source>
</evidence>
<dbReference type="FunFam" id="3.90.950.10:FF:000001">
    <property type="entry name" value="dITP/XTP pyrophosphatase"/>
    <property type="match status" value="1"/>
</dbReference>
<comment type="subunit">
    <text evidence="2 10">Homodimer.</text>
</comment>
<comment type="catalytic activity">
    <reaction evidence="9 10">
        <text>XTP + H2O = XMP + diphosphate + H(+)</text>
        <dbReference type="Rhea" id="RHEA:28610"/>
        <dbReference type="ChEBI" id="CHEBI:15377"/>
        <dbReference type="ChEBI" id="CHEBI:15378"/>
        <dbReference type="ChEBI" id="CHEBI:33019"/>
        <dbReference type="ChEBI" id="CHEBI:57464"/>
        <dbReference type="ChEBI" id="CHEBI:61314"/>
        <dbReference type="EC" id="3.6.1.66"/>
    </reaction>
</comment>
<dbReference type="GO" id="GO:0017111">
    <property type="term" value="F:ribonucleoside triphosphate phosphatase activity"/>
    <property type="evidence" value="ECO:0007669"/>
    <property type="project" value="InterPro"/>
</dbReference>
<evidence type="ECO:0000313" key="12">
    <source>
        <dbReference type="EMBL" id="SKA05520.1"/>
    </source>
</evidence>
<keyword evidence="5 10" id="KW-0378">Hydrolase</keyword>
<evidence type="ECO:0000256" key="2">
    <source>
        <dbReference type="ARBA" id="ARBA00011738"/>
    </source>
</evidence>
<dbReference type="OrthoDB" id="9807456at2"/>
<keyword evidence="7 10" id="KW-0546">Nucleotide metabolism</keyword>
<dbReference type="STRING" id="225324.SAMN02745126_03355"/>
<dbReference type="PANTHER" id="PTHR11067:SF9">
    <property type="entry name" value="INOSINE TRIPHOSPHATE PYROPHOSPHATASE"/>
    <property type="match status" value="1"/>
</dbReference>
<evidence type="ECO:0000256" key="7">
    <source>
        <dbReference type="ARBA" id="ARBA00023080"/>
    </source>
</evidence>
<dbReference type="SUPFAM" id="SSF52972">
    <property type="entry name" value="ITPase-like"/>
    <property type="match status" value="1"/>
</dbReference>
<dbReference type="GO" id="GO:0036222">
    <property type="term" value="F:XTP diphosphatase activity"/>
    <property type="evidence" value="ECO:0007669"/>
    <property type="project" value="UniProtKB-UniRule"/>
</dbReference>
<dbReference type="NCBIfam" id="TIGR00042">
    <property type="entry name" value="RdgB/HAM1 family non-canonical purine NTP pyrophosphatase"/>
    <property type="match status" value="1"/>
</dbReference>
<feature type="binding site" evidence="10">
    <location>
        <position position="46"/>
    </location>
    <ligand>
        <name>Mg(2+)</name>
        <dbReference type="ChEBI" id="CHEBI:18420"/>
    </ligand>
</feature>
<evidence type="ECO:0000256" key="4">
    <source>
        <dbReference type="ARBA" id="ARBA00022741"/>
    </source>
</evidence>
<gene>
    <name evidence="12" type="ORF">SAMN02745126_03355</name>
</gene>
<proteinExistence type="inferred from homology"/>
<name>A0A1T4QP26_9HYPH</name>
<evidence type="ECO:0000256" key="10">
    <source>
        <dbReference type="HAMAP-Rule" id="MF_01405"/>
    </source>
</evidence>
<reference evidence="13" key="1">
    <citation type="submission" date="2017-02" db="EMBL/GenBank/DDBJ databases">
        <authorList>
            <person name="Varghese N."/>
            <person name="Submissions S."/>
        </authorList>
    </citation>
    <scope>NUCLEOTIDE SEQUENCE [LARGE SCALE GENOMIC DNA]</scope>
    <source>
        <strain evidence="13">ATCC 27094</strain>
    </source>
</reference>
<evidence type="ECO:0000256" key="1">
    <source>
        <dbReference type="ARBA" id="ARBA00008023"/>
    </source>
</evidence>
<evidence type="ECO:0000256" key="5">
    <source>
        <dbReference type="ARBA" id="ARBA00022801"/>
    </source>
</evidence>
<feature type="binding site" evidence="10">
    <location>
        <begin position="14"/>
        <end position="19"/>
    </location>
    <ligand>
        <name>substrate</name>
    </ligand>
</feature>
<dbReference type="GO" id="GO:0000166">
    <property type="term" value="F:nucleotide binding"/>
    <property type="evidence" value="ECO:0007669"/>
    <property type="project" value="UniProtKB-KW"/>
</dbReference>
<feature type="binding site" evidence="10">
    <location>
        <position position="75"/>
    </location>
    <ligand>
        <name>Mg(2+)</name>
        <dbReference type="ChEBI" id="CHEBI:18420"/>
    </ligand>
</feature>
<dbReference type="Proteomes" id="UP000190092">
    <property type="component" value="Unassembled WGS sequence"/>
</dbReference>
<sequence>MARHFSLPKLVVATHNRGKAGEIRAMLHPFGVEIVSAGELGLSAPEETGTTFEENATLKALAAVQASGLPALADDSGLSVHALGGQPGVYTADWEGPTRDPMVGMKRIQEEFAKRRVADTETARTATFHCVLALAWPDQHVELVHGTLDGTIIWPPRGLGGHGYDPCFQPVGMKRTTAQMTDDEKNAISHRGRAFKMLVEACFR</sequence>
<dbReference type="GO" id="GO:0046872">
    <property type="term" value="F:metal ion binding"/>
    <property type="evidence" value="ECO:0007669"/>
    <property type="project" value="UniProtKB-KW"/>
</dbReference>
<dbReference type="InterPro" id="IPR020922">
    <property type="entry name" value="dITP/XTP_pyrophosphatase"/>
</dbReference>
<feature type="binding site" evidence="10">
    <location>
        <position position="185"/>
    </location>
    <ligand>
        <name>substrate</name>
    </ligand>
</feature>
<feature type="active site" description="Proton acceptor" evidence="10">
    <location>
        <position position="75"/>
    </location>
</feature>
<feature type="binding site" evidence="10">
    <location>
        <begin position="162"/>
        <end position="165"/>
    </location>
    <ligand>
        <name>substrate</name>
    </ligand>
</feature>
<dbReference type="EMBL" id="FUWJ01000003">
    <property type="protein sequence ID" value="SKA05520.1"/>
    <property type="molecule type" value="Genomic_DNA"/>
</dbReference>
<evidence type="ECO:0000256" key="6">
    <source>
        <dbReference type="ARBA" id="ARBA00022842"/>
    </source>
</evidence>
<dbReference type="Pfam" id="PF01725">
    <property type="entry name" value="Ham1p_like"/>
    <property type="match status" value="1"/>
</dbReference>
<evidence type="ECO:0000256" key="8">
    <source>
        <dbReference type="ARBA" id="ARBA00051875"/>
    </source>
</evidence>
<dbReference type="GO" id="GO:0009146">
    <property type="term" value="P:purine nucleoside triphosphate catabolic process"/>
    <property type="evidence" value="ECO:0007669"/>
    <property type="project" value="UniProtKB-UniRule"/>
</dbReference>
<evidence type="ECO:0000256" key="3">
    <source>
        <dbReference type="ARBA" id="ARBA00022723"/>
    </source>
</evidence>
<evidence type="ECO:0000313" key="13">
    <source>
        <dbReference type="Proteomes" id="UP000190092"/>
    </source>
</evidence>
<dbReference type="HAMAP" id="MF_01405">
    <property type="entry name" value="Non_canon_purine_NTPase"/>
    <property type="match status" value="1"/>
</dbReference>
<organism evidence="12 13">
    <name type="scientific">Enhydrobacter aerosaccus</name>
    <dbReference type="NCBI Taxonomy" id="225324"/>
    <lineage>
        <taxon>Bacteria</taxon>
        <taxon>Pseudomonadati</taxon>
        <taxon>Pseudomonadota</taxon>
        <taxon>Alphaproteobacteria</taxon>
        <taxon>Hyphomicrobiales</taxon>
        <taxon>Enhydrobacter</taxon>
    </lineage>
</organism>
<keyword evidence="3 10" id="KW-0479">Metal-binding</keyword>
<feature type="binding site" evidence="10">
    <location>
        <begin position="190"/>
        <end position="191"/>
    </location>
    <ligand>
        <name>substrate</name>
    </ligand>
</feature>
<keyword evidence="4 10" id="KW-0547">Nucleotide-binding</keyword>
<feature type="binding site" evidence="10">
    <location>
        <position position="76"/>
    </location>
    <ligand>
        <name>substrate</name>
    </ligand>
</feature>
<dbReference type="InterPro" id="IPR002637">
    <property type="entry name" value="RdgB/HAM1"/>
</dbReference>